<dbReference type="GO" id="GO:0006353">
    <property type="term" value="P:DNA-templated transcription termination"/>
    <property type="evidence" value="ECO:0007669"/>
    <property type="project" value="UniProtKB-UniRule"/>
</dbReference>
<evidence type="ECO:0000256" key="4">
    <source>
        <dbReference type="ARBA" id="ARBA00023015"/>
    </source>
</evidence>
<evidence type="ECO:0000256" key="1">
    <source>
        <dbReference type="ARBA" id="ARBA00005952"/>
    </source>
</evidence>
<comment type="function">
    <text evidence="6">Involved in transcription antitermination. Required for transcription of ribosomal RNA (rRNA) genes. Binds specifically to the boxA antiterminator sequence of the ribosomal RNA (rrn) operons.</text>
</comment>
<dbReference type="Pfam" id="PF01029">
    <property type="entry name" value="NusB"/>
    <property type="match status" value="1"/>
</dbReference>
<feature type="domain" description="NusB/RsmB/TIM44" evidence="7">
    <location>
        <begin position="8"/>
        <end position="137"/>
    </location>
</feature>
<evidence type="ECO:0000313" key="9">
    <source>
        <dbReference type="Proteomes" id="UP000886787"/>
    </source>
</evidence>
<dbReference type="Proteomes" id="UP000886787">
    <property type="component" value="Unassembled WGS sequence"/>
</dbReference>
<evidence type="ECO:0000256" key="2">
    <source>
        <dbReference type="ARBA" id="ARBA00022814"/>
    </source>
</evidence>
<dbReference type="GO" id="GO:0003723">
    <property type="term" value="F:RNA binding"/>
    <property type="evidence" value="ECO:0007669"/>
    <property type="project" value="UniProtKB-UniRule"/>
</dbReference>
<sequence>MKTSVSRMQAREQAFILAFEKNFTSDSVDEILEAARLSDDRQPDDFAVTLVRAMEGKLPEIDCEIQKNIKGWKMGRLSKVSLALLRLSVFQILFVQENRDAENPVSVVINDAVRLAKKYSTPEDAAFINGVLGTIAKHEKCMKLPDTEDKEQ</sequence>
<dbReference type="SUPFAM" id="SSF48013">
    <property type="entry name" value="NusB-like"/>
    <property type="match status" value="1"/>
</dbReference>
<evidence type="ECO:0000256" key="5">
    <source>
        <dbReference type="ARBA" id="ARBA00023163"/>
    </source>
</evidence>
<dbReference type="PANTHER" id="PTHR11078">
    <property type="entry name" value="N UTILIZATION SUBSTANCE PROTEIN B-RELATED"/>
    <property type="match status" value="1"/>
</dbReference>
<dbReference type="InterPro" id="IPR006027">
    <property type="entry name" value="NusB_RsmB_TIM44"/>
</dbReference>
<accession>A0A9D1CUI8</accession>
<keyword evidence="2 6" id="KW-0889">Transcription antitermination</keyword>
<proteinExistence type="inferred from homology"/>
<dbReference type="HAMAP" id="MF_00073">
    <property type="entry name" value="NusB"/>
    <property type="match status" value="1"/>
</dbReference>
<dbReference type="EMBL" id="DVFW01000018">
    <property type="protein sequence ID" value="HIQ80179.1"/>
    <property type="molecule type" value="Genomic_DNA"/>
</dbReference>
<comment type="caution">
    <text evidence="8">The sequence shown here is derived from an EMBL/GenBank/DDBJ whole genome shotgun (WGS) entry which is preliminary data.</text>
</comment>
<dbReference type="PANTHER" id="PTHR11078:SF3">
    <property type="entry name" value="ANTITERMINATION NUSB DOMAIN-CONTAINING PROTEIN"/>
    <property type="match status" value="1"/>
</dbReference>
<dbReference type="InterPro" id="IPR011605">
    <property type="entry name" value="NusB_fam"/>
</dbReference>
<dbReference type="GO" id="GO:0005829">
    <property type="term" value="C:cytosol"/>
    <property type="evidence" value="ECO:0007669"/>
    <property type="project" value="TreeGrafter"/>
</dbReference>
<organism evidence="8 9">
    <name type="scientific">Candidatus Scatavimonas merdigallinarum</name>
    <dbReference type="NCBI Taxonomy" id="2840914"/>
    <lineage>
        <taxon>Bacteria</taxon>
        <taxon>Bacillati</taxon>
        <taxon>Bacillota</taxon>
        <taxon>Clostridia</taxon>
        <taxon>Eubacteriales</taxon>
        <taxon>Oscillospiraceae</taxon>
        <taxon>Oscillospiraceae incertae sedis</taxon>
        <taxon>Candidatus Scatavimonas</taxon>
    </lineage>
</organism>
<dbReference type="AlphaFoldDB" id="A0A9D1CUI8"/>
<gene>
    <name evidence="6 8" type="primary">nusB</name>
    <name evidence="8" type="ORF">IAD32_02710</name>
</gene>
<comment type="similarity">
    <text evidence="1 6">Belongs to the NusB family.</text>
</comment>
<keyword evidence="3 6" id="KW-0694">RNA-binding</keyword>
<dbReference type="NCBIfam" id="TIGR01951">
    <property type="entry name" value="nusB"/>
    <property type="match status" value="1"/>
</dbReference>
<dbReference type="InterPro" id="IPR035926">
    <property type="entry name" value="NusB-like_sf"/>
</dbReference>
<name>A0A9D1CUI8_9FIRM</name>
<keyword evidence="4 6" id="KW-0805">Transcription regulation</keyword>
<evidence type="ECO:0000256" key="6">
    <source>
        <dbReference type="HAMAP-Rule" id="MF_00073"/>
    </source>
</evidence>
<keyword evidence="5 6" id="KW-0804">Transcription</keyword>
<dbReference type="Gene3D" id="1.10.940.10">
    <property type="entry name" value="NusB-like"/>
    <property type="match status" value="1"/>
</dbReference>
<evidence type="ECO:0000313" key="8">
    <source>
        <dbReference type="EMBL" id="HIQ80179.1"/>
    </source>
</evidence>
<dbReference type="GO" id="GO:0031564">
    <property type="term" value="P:transcription antitermination"/>
    <property type="evidence" value="ECO:0007669"/>
    <property type="project" value="UniProtKB-KW"/>
</dbReference>
<protein>
    <recommendedName>
        <fullName evidence="6">Transcription antitermination protein NusB</fullName>
    </recommendedName>
    <alternativeName>
        <fullName evidence="6">Antitermination factor NusB</fullName>
    </alternativeName>
</protein>
<reference evidence="8" key="2">
    <citation type="journal article" date="2021" name="PeerJ">
        <title>Extensive microbial diversity within the chicken gut microbiome revealed by metagenomics and culture.</title>
        <authorList>
            <person name="Gilroy R."/>
            <person name="Ravi A."/>
            <person name="Getino M."/>
            <person name="Pursley I."/>
            <person name="Horton D.L."/>
            <person name="Alikhan N.F."/>
            <person name="Baker D."/>
            <person name="Gharbi K."/>
            <person name="Hall N."/>
            <person name="Watson M."/>
            <person name="Adriaenssens E.M."/>
            <person name="Foster-Nyarko E."/>
            <person name="Jarju S."/>
            <person name="Secka A."/>
            <person name="Antonio M."/>
            <person name="Oren A."/>
            <person name="Chaudhuri R.R."/>
            <person name="La Ragione R."/>
            <person name="Hildebrand F."/>
            <person name="Pallen M.J."/>
        </authorList>
    </citation>
    <scope>NUCLEOTIDE SEQUENCE</scope>
    <source>
        <strain evidence="8">ChiSjej1B19-3389</strain>
    </source>
</reference>
<evidence type="ECO:0000259" key="7">
    <source>
        <dbReference type="Pfam" id="PF01029"/>
    </source>
</evidence>
<reference evidence="8" key="1">
    <citation type="submission" date="2020-10" db="EMBL/GenBank/DDBJ databases">
        <authorList>
            <person name="Gilroy R."/>
        </authorList>
    </citation>
    <scope>NUCLEOTIDE SEQUENCE</scope>
    <source>
        <strain evidence="8">ChiSjej1B19-3389</strain>
    </source>
</reference>
<evidence type="ECO:0000256" key="3">
    <source>
        <dbReference type="ARBA" id="ARBA00022884"/>
    </source>
</evidence>